<dbReference type="InParanoid" id="A0A165W0R1"/>
<evidence type="ECO:0000256" key="1">
    <source>
        <dbReference type="SAM" id="MobiDB-lite"/>
    </source>
</evidence>
<gene>
    <name evidence="3" type="ORF">NEOLEDRAFT_1173907</name>
</gene>
<dbReference type="EMBL" id="KV425551">
    <property type="protein sequence ID" value="KZT30488.1"/>
    <property type="molecule type" value="Genomic_DNA"/>
</dbReference>
<keyword evidence="2" id="KW-0472">Membrane</keyword>
<sequence length="332" mass="36285">MSADSVADRSVDSHAIRRARTGYSATMLEMTFKNKRQTERLLKPELDNGNLTHHDYNLTANFFGGWSMYAPEAFGLVGLVLPYIVPPAALALFGCSKPVTVTRRAGFAFLLGGAGIFIGQGYYIQRQVQFIQQLENPKGFERAVDNVFHGINPRTPVQFKLPPIVLGGKVPDSKAKENDPVGIGMEPGKEVEEGLMVDRMEDIESPASHQAHSAASPSTSSSEAQPSSRPNSVWDKIRAANAAQGPQSSWNAIRRRSTESPASPPSSPASCTQSKARSGIPTGDNVQVLVIDENEDPERVVEQKRFDEMLEEERRRAAGLDGPRKGSPDKWL</sequence>
<keyword evidence="2" id="KW-0812">Transmembrane</keyword>
<evidence type="ECO:0000256" key="2">
    <source>
        <dbReference type="SAM" id="Phobius"/>
    </source>
</evidence>
<keyword evidence="4" id="KW-1185">Reference proteome</keyword>
<organism evidence="3 4">
    <name type="scientific">Neolentinus lepideus HHB14362 ss-1</name>
    <dbReference type="NCBI Taxonomy" id="1314782"/>
    <lineage>
        <taxon>Eukaryota</taxon>
        <taxon>Fungi</taxon>
        <taxon>Dikarya</taxon>
        <taxon>Basidiomycota</taxon>
        <taxon>Agaricomycotina</taxon>
        <taxon>Agaricomycetes</taxon>
        <taxon>Gloeophyllales</taxon>
        <taxon>Gloeophyllaceae</taxon>
        <taxon>Neolentinus</taxon>
    </lineage>
</organism>
<keyword evidence="2" id="KW-1133">Transmembrane helix</keyword>
<feature type="compositionally biased region" description="Low complexity" evidence="1">
    <location>
        <begin position="206"/>
        <end position="228"/>
    </location>
</feature>
<proteinExistence type="predicted"/>
<evidence type="ECO:0000313" key="3">
    <source>
        <dbReference type="EMBL" id="KZT30488.1"/>
    </source>
</evidence>
<dbReference type="Proteomes" id="UP000076761">
    <property type="component" value="Unassembled WGS sequence"/>
</dbReference>
<feature type="transmembrane region" description="Helical" evidence="2">
    <location>
        <begin position="105"/>
        <end position="124"/>
    </location>
</feature>
<name>A0A165W0R1_9AGAM</name>
<evidence type="ECO:0000313" key="4">
    <source>
        <dbReference type="Proteomes" id="UP000076761"/>
    </source>
</evidence>
<feature type="transmembrane region" description="Helical" evidence="2">
    <location>
        <begin position="73"/>
        <end position="93"/>
    </location>
</feature>
<feature type="region of interest" description="Disordered" evidence="1">
    <location>
        <begin position="312"/>
        <end position="332"/>
    </location>
</feature>
<protein>
    <submittedName>
        <fullName evidence="3">Uncharacterized protein</fullName>
    </submittedName>
</protein>
<dbReference type="OrthoDB" id="3201807at2759"/>
<feature type="region of interest" description="Disordered" evidence="1">
    <location>
        <begin position="206"/>
        <end position="285"/>
    </location>
</feature>
<reference evidence="3 4" key="1">
    <citation type="journal article" date="2016" name="Mol. Biol. Evol.">
        <title>Comparative Genomics of Early-Diverging Mushroom-Forming Fungi Provides Insights into the Origins of Lignocellulose Decay Capabilities.</title>
        <authorList>
            <person name="Nagy L.G."/>
            <person name="Riley R."/>
            <person name="Tritt A."/>
            <person name="Adam C."/>
            <person name="Daum C."/>
            <person name="Floudas D."/>
            <person name="Sun H."/>
            <person name="Yadav J.S."/>
            <person name="Pangilinan J."/>
            <person name="Larsson K.H."/>
            <person name="Matsuura K."/>
            <person name="Barry K."/>
            <person name="Labutti K."/>
            <person name="Kuo R."/>
            <person name="Ohm R.A."/>
            <person name="Bhattacharya S.S."/>
            <person name="Shirouzu T."/>
            <person name="Yoshinaga Y."/>
            <person name="Martin F.M."/>
            <person name="Grigoriev I.V."/>
            <person name="Hibbett D.S."/>
        </authorList>
    </citation>
    <scope>NUCLEOTIDE SEQUENCE [LARGE SCALE GENOMIC DNA]</scope>
    <source>
        <strain evidence="3 4">HHB14362 ss-1</strain>
    </source>
</reference>
<accession>A0A165W0R1</accession>
<dbReference type="AlphaFoldDB" id="A0A165W0R1"/>